<evidence type="ECO:0000259" key="1">
    <source>
        <dbReference type="SMART" id="SM00587"/>
    </source>
</evidence>
<accession>A0A7H8NGU1</accession>
<keyword evidence="3" id="KW-1185">Reference proteome</keyword>
<dbReference type="Pfam" id="PF02958">
    <property type="entry name" value="EcKL"/>
    <property type="match status" value="1"/>
</dbReference>
<dbReference type="PANTHER" id="PTHR11012">
    <property type="entry name" value="PROTEIN KINASE-LIKE DOMAIN-CONTAINING"/>
    <property type="match status" value="1"/>
</dbReference>
<dbReference type="AlphaFoldDB" id="A0A7H8NGU1"/>
<gene>
    <name evidence="2" type="ORF">HUT08_34020</name>
</gene>
<dbReference type="GO" id="GO:0016740">
    <property type="term" value="F:transferase activity"/>
    <property type="evidence" value="ECO:0007669"/>
    <property type="project" value="UniProtKB-KW"/>
</dbReference>
<dbReference type="Gene3D" id="3.90.1200.10">
    <property type="match status" value="1"/>
</dbReference>
<protein>
    <submittedName>
        <fullName evidence="2">Phosphotransferase</fullName>
    </submittedName>
</protein>
<evidence type="ECO:0000313" key="2">
    <source>
        <dbReference type="EMBL" id="QKW53737.1"/>
    </source>
</evidence>
<dbReference type="Proteomes" id="UP000509303">
    <property type="component" value="Chromosome"/>
</dbReference>
<dbReference type="InterPro" id="IPR004119">
    <property type="entry name" value="EcKL"/>
</dbReference>
<feature type="domain" description="CHK kinase-like" evidence="1">
    <location>
        <begin position="126"/>
        <end position="298"/>
    </location>
</feature>
<dbReference type="RefSeq" id="WP_176165441.1">
    <property type="nucleotide sequence ID" value="NZ_CP054929.1"/>
</dbReference>
<sequence length="358" mass="38405">MTHDVRFLSESPASSLADDVAGLTELLRRAGGLPDGGRVVAARATPVGGAGLVGGVVRLRLGYAPGGPPGPPSLVLKTASAAFAEGPRLAEVEGEFYRHLAPRLPEPVVPQVLGSGGEAGGGPCWLLLEDLGDQGFVRQIDGCSAEQALAAVRKLAALHAPWWGRDLPAGAREITVPRDAVVTEFCARWLGSHTGAWPPVLGDAPQRLLAGFDRLATRLAAAPRTLVHGDFHSQNIAFGAADRPRDVRFIDFQFAQHGCGPLDVARFLATSLTPRLRRTIEADLVREYHRALLARGVTGYDLDRCRHDVRAALPWNLATPLALHVMAIQQRGHEWPARLPIVERCLAAIDDWDAWSVP</sequence>
<dbReference type="SMART" id="SM00587">
    <property type="entry name" value="CHK"/>
    <property type="match status" value="1"/>
</dbReference>
<dbReference type="PANTHER" id="PTHR11012:SF30">
    <property type="entry name" value="PROTEIN KINASE-LIKE DOMAIN-CONTAINING"/>
    <property type="match status" value="1"/>
</dbReference>
<reference evidence="2 3" key="1">
    <citation type="submission" date="2020-06" db="EMBL/GenBank/DDBJ databases">
        <title>Genome mining for natural products.</title>
        <authorList>
            <person name="Zhang B."/>
            <person name="Shi J."/>
            <person name="Ge H."/>
        </authorList>
    </citation>
    <scope>NUCLEOTIDE SEQUENCE [LARGE SCALE GENOMIC DNA]</scope>
    <source>
        <strain evidence="2 3">NA00687</strain>
    </source>
</reference>
<organism evidence="2 3">
    <name type="scientific">Streptomyces buecherae</name>
    <dbReference type="NCBI Taxonomy" id="2763006"/>
    <lineage>
        <taxon>Bacteria</taxon>
        <taxon>Bacillati</taxon>
        <taxon>Actinomycetota</taxon>
        <taxon>Actinomycetes</taxon>
        <taxon>Kitasatosporales</taxon>
        <taxon>Streptomycetaceae</taxon>
        <taxon>Streptomyces</taxon>
    </lineage>
</organism>
<proteinExistence type="predicted"/>
<dbReference type="EMBL" id="CP054929">
    <property type="protein sequence ID" value="QKW53737.1"/>
    <property type="molecule type" value="Genomic_DNA"/>
</dbReference>
<dbReference type="SUPFAM" id="SSF56112">
    <property type="entry name" value="Protein kinase-like (PK-like)"/>
    <property type="match status" value="1"/>
</dbReference>
<dbReference type="InterPro" id="IPR015897">
    <property type="entry name" value="CHK_kinase-like"/>
</dbReference>
<keyword evidence="2" id="KW-0808">Transferase</keyword>
<name>A0A7H8NGU1_9ACTN</name>
<dbReference type="InterPro" id="IPR011009">
    <property type="entry name" value="Kinase-like_dom_sf"/>
</dbReference>
<evidence type="ECO:0000313" key="3">
    <source>
        <dbReference type="Proteomes" id="UP000509303"/>
    </source>
</evidence>